<dbReference type="AlphaFoldDB" id="A0A192A1W9"/>
<accession>A0A192A1W9</accession>
<keyword evidence="2" id="KW-1185">Reference proteome</keyword>
<dbReference type="GeneID" id="61527998"/>
<name>A0A192A1W9_9RALS</name>
<organism evidence="1 2">
    <name type="scientific">Ralstonia insidiosa</name>
    <dbReference type="NCBI Taxonomy" id="190721"/>
    <lineage>
        <taxon>Bacteria</taxon>
        <taxon>Pseudomonadati</taxon>
        <taxon>Pseudomonadota</taxon>
        <taxon>Betaproteobacteria</taxon>
        <taxon>Burkholderiales</taxon>
        <taxon>Burkholderiaceae</taxon>
        <taxon>Ralstonia</taxon>
    </lineage>
</organism>
<protein>
    <submittedName>
        <fullName evidence="1">Uncharacterized protein</fullName>
    </submittedName>
</protein>
<evidence type="ECO:0000313" key="1">
    <source>
        <dbReference type="EMBL" id="ANJ74297.1"/>
    </source>
</evidence>
<dbReference type="InterPro" id="IPR022061">
    <property type="entry name" value="DUF3617"/>
</dbReference>
<sequence>MKLWLSSALLTGLAVCAYAQEVTPGQWEDKTSYTVNGKPLAIPDEHGRQVSVHTSTGCLASKDAGDVRATMERNMARDMPGCRLTQWNYVAGTLKVKVNCDAGAQGGTGTLEGSGPLSANRYDISGTGRSQHPQFGPMTIGFRYQGRYVGACKS</sequence>
<dbReference type="EMBL" id="CP016022">
    <property type="protein sequence ID" value="ANJ74297.1"/>
    <property type="molecule type" value="Genomic_DNA"/>
</dbReference>
<dbReference type="Pfam" id="PF12276">
    <property type="entry name" value="DUF3617"/>
    <property type="match status" value="1"/>
</dbReference>
<dbReference type="Proteomes" id="UP000078572">
    <property type="component" value="Chromosome 1"/>
</dbReference>
<evidence type="ECO:0000313" key="2">
    <source>
        <dbReference type="Proteomes" id="UP000078572"/>
    </source>
</evidence>
<dbReference type="RefSeq" id="WP_064806047.1">
    <property type="nucleotide sequence ID" value="NZ_CP016022.1"/>
</dbReference>
<proteinExistence type="predicted"/>
<dbReference type="OrthoDB" id="8928644at2"/>
<gene>
    <name evidence="1" type="ORF">A9Y76_18385</name>
</gene>
<reference evidence="2" key="1">
    <citation type="submission" date="2016-06" db="EMBL/GenBank/DDBJ databases">
        <authorList>
            <person name="Xu Y."/>
            <person name="Nagy A."/>
            <person name="Yan X."/>
            <person name="Kim S.W."/>
            <person name="Haley B."/>
            <person name="Liu N.T."/>
            <person name="Nou X."/>
        </authorList>
    </citation>
    <scope>NUCLEOTIDE SEQUENCE [LARGE SCALE GENOMIC DNA]</scope>
    <source>
        <strain evidence="2">ATCC 49129</strain>
    </source>
</reference>